<dbReference type="InterPro" id="IPR050158">
    <property type="entry name" value="Ubiquitin_ubiquitin-like"/>
</dbReference>
<keyword evidence="3" id="KW-1185">Reference proteome</keyword>
<evidence type="ECO:0000259" key="1">
    <source>
        <dbReference type="PROSITE" id="PS50053"/>
    </source>
</evidence>
<accession>A0A9P4UHG4</accession>
<feature type="domain" description="Ubiquitin-like" evidence="1">
    <location>
        <begin position="7"/>
        <end position="82"/>
    </location>
</feature>
<dbReference type="FunFam" id="3.10.20.90:FF:000205">
    <property type="entry name" value="2'-5'-oligoadenylate synthase-like protein 2"/>
    <property type="match status" value="1"/>
</dbReference>
<organism evidence="2 3">
    <name type="scientific">Karstenula rhodostoma CBS 690.94</name>
    <dbReference type="NCBI Taxonomy" id="1392251"/>
    <lineage>
        <taxon>Eukaryota</taxon>
        <taxon>Fungi</taxon>
        <taxon>Dikarya</taxon>
        <taxon>Ascomycota</taxon>
        <taxon>Pezizomycotina</taxon>
        <taxon>Dothideomycetes</taxon>
        <taxon>Pleosporomycetidae</taxon>
        <taxon>Pleosporales</taxon>
        <taxon>Massarineae</taxon>
        <taxon>Didymosphaeriaceae</taxon>
        <taxon>Karstenula</taxon>
    </lineage>
</organism>
<proteinExistence type="predicted"/>
<dbReference type="Gene3D" id="3.10.20.90">
    <property type="entry name" value="Phosphatidylinositol 3-kinase Catalytic Subunit, Chain A, domain 1"/>
    <property type="match status" value="1"/>
</dbReference>
<evidence type="ECO:0000313" key="2">
    <source>
        <dbReference type="EMBL" id="KAF2449242.1"/>
    </source>
</evidence>
<dbReference type="InterPro" id="IPR000626">
    <property type="entry name" value="Ubiquitin-like_dom"/>
</dbReference>
<gene>
    <name evidence="2" type="ORF">P171DRAFT_506731</name>
</gene>
<name>A0A9P4UHG4_9PLEO</name>
<reference evidence="2" key="1">
    <citation type="journal article" date="2020" name="Stud. Mycol.">
        <title>101 Dothideomycetes genomes: a test case for predicting lifestyles and emergence of pathogens.</title>
        <authorList>
            <person name="Haridas S."/>
            <person name="Albert R."/>
            <person name="Binder M."/>
            <person name="Bloem J."/>
            <person name="Labutti K."/>
            <person name="Salamov A."/>
            <person name="Andreopoulos B."/>
            <person name="Baker S."/>
            <person name="Barry K."/>
            <person name="Bills G."/>
            <person name="Bluhm B."/>
            <person name="Cannon C."/>
            <person name="Castanera R."/>
            <person name="Culley D."/>
            <person name="Daum C."/>
            <person name="Ezra D."/>
            <person name="Gonzalez J."/>
            <person name="Henrissat B."/>
            <person name="Kuo A."/>
            <person name="Liang C."/>
            <person name="Lipzen A."/>
            <person name="Lutzoni F."/>
            <person name="Magnuson J."/>
            <person name="Mondo S."/>
            <person name="Nolan M."/>
            <person name="Ohm R."/>
            <person name="Pangilinan J."/>
            <person name="Park H.-J."/>
            <person name="Ramirez L."/>
            <person name="Alfaro M."/>
            <person name="Sun H."/>
            <person name="Tritt A."/>
            <person name="Yoshinaga Y."/>
            <person name="Zwiers L.-H."/>
            <person name="Turgeon B."/>
            <person name="Goodwin S."/>
            <person name="Spatafora J."/>
            <person name="Crous P."/>
            <person name="Grigoriev I."/>
        </authorList>
    </citation>
    <scope>NUCLEOTIDE SEQUENCE</scope>
    <source>
        <strain evidence="2">CBS 690.94</strain>
    </source>
</reference>
<sequence>MSQPEKIKLFVKDVNGETYTFEVHPSDLVNELKQKIQEKSGLVPDKQRLVYAGKQLQDGFMLSCYGIFQDSFLHLVLRLGGC</sequence>
<dbReference type="PROSITE" id="PS50053">
    <property type="entry name" value="UBIQUITIN_2"/>
    <property type="match status" value="1"/>
</dbReference>
<dbReference type="PRINTS" id="PR00348">
    <property type="entry name" value="UBIQUITIN"/>
</dbReference>
<dbReference type="InterPro" id="IPR029071">
    <property type="entry name" value="Ubiquitin-like_domsf"/>
</dbReference>
<dbReference type="Proteomes" id="UP000799764">
    <property type="component" value="Unassembled WGS sequence"/>
</dbReference>
<dbReference type="EMBL" id="MU001494">
    <property type="protein sequence ID" value="KAF2449242.1"/>
    <property type="molecule type" value="Genomic_DNA"/>
</dbReference>
<dbReference type="InterPro" id="IPR019956">
    <property type="entry name" value="Ubiquitin_dom"/>
</dbReference>
<dbReference type="Pfam" id="PF00240">
    <property type="entry name" value="ubiquitin"/>
    <property type="match status" value="1"/>
</dbReference>
<dbReference type="PANTHER" id="PTHR10666">
    <property type="entry name" value="UBIQUITIN"/>
    <property type="match status" value="1"/>
</dbReference>
<protein>
    <submittedName>
        <fullName evidence="2">Nmr based structural model of the Ubch8-ubiquitin complex</fullName>
    </submittedName>
</protein>
<comment type="caution">
    <text evidence="2">The sequence shown here is derived from an EMBL/GenBank/DDBJ whole genome shotgun (WGS) entry which is preliminary data.</text>
</comment>
<evidence type="ECO:0000313" key="3">
    <source>
        <dbReference type="Proteomes" id="UP000799764"/>
    </source>
</evidence>
<dbReference type="AlphaFoldDB" id="A0A9P4UHG4"/>
<dbReference type="SUPFAM" id="SSF54236">
    <property type="entry name" value="Ubiquitin-like"/>
    <property type="match status" value="1"/>
</dbReference>
<dbReference type="SMART" id="SM00213">
    <property type="entry name" value="UBQ"/>
    <property type="match status" value="1"/>
</dbReference>
<dbReference type="OrthoDB" id="428577at2759"/>